<protein>
    <submittedName>
        <fullName evidence="1">Uncharacterized protein</fullName>
    </submittedName>
</protein>
<proteinExistence type="predicted"/>
<evidence type="ECO:0000313" key="1">
    <source>
        <dbReference type="EMBL" id="GAG86971.1"/>
    </source>
</evidence>
<dbReference type="EMBL" id="BART01018182">
    <property type="protein sequence ID" value="GAG86971.1"/>
    <property type="molecule type" value="Genomic_DNA"/>
</dbReference>
<feature type="non-terminal residue" evidence="1">
    <location>
        <position position="1"/>
    </location>
</feature>
<dbReference type="AlphaFoldDB" id="X1CRV4"/>
<reference evidence="1" key="1">
    <citation type="journal article" date="2014" name="Front. Microbiol.">
        <title>High frequency of phylogenetically diverse reductive dehalogenase-homologous genes in deep subseafloor sedimentary metagenomes.</title>
        <authorList>
            <person name="Kawai M."/>
            <person name="Futagami T."/>
            <person name="Toyoda A."/>
            <person name="Takaki Y."/>
            <person name="Nishi S."/>
            <person name="Hori S."/>
            <person name="Arai W."/>
            <person name="Tsubouchi T."/>
            <person name="Morono Y."/>
            <person name="Uchiyama I."/>
            <person name="Ito T."/>
            <person name="Fujiyama A."/>
            <person name="Inagaki F."/>
            <person name="Takami H."/>
        </authorList>
    </citation>
    <scope>NUCLEOTIDE SEQUENCE</scope>
    <source>
        <strain evidence="1">Expedition CK06-06</strain>
    </source>
</reference>
<sequence>TSICKSSRNSFDHNDLQLLFSVSYLGRGESGDEYSRG</sequence>
<name>X1CRV4_9ZZZZ</name>
<accession>X1CRV4</accession>
<comment type="caution">
    <text evidence="1">The sequence shown here is derived from an EMBL/GenBank/DDBJ whole genome shotgun (WGS) entry which is preliminary data.</text>
</comment>
<gene>
    <name evidence="1" type="ORF">S01H4_34371</name>
</gene>
<organism evidence="1">
    <name type="scientific">marine sediment metagenome</name>
    <dbReference type="NCBI Taxonomy" id="412755"/>
    <lineage>
        <taxon>unclassified sequences</taxon>
        <taxon>metagenomes</taxon>
        <taxon>ecological metagenomes</taxon>
    </lineage>
</organism>